<dbReference type="STRING" id="29367.CLPUN_12660"/>
<keyword evidence="2" id="KW-1185">Reference proteome</keyword>
<dbReference type="EMBL" id="LZZM01000080">
    <property type="protein sequence ID" value="OOM80600.1"/>
    <property type="molecule type" value="Genomic_DNA"/>
</dbReference>
<dbReference type="AlphaFoldDB" id="A0A1S8TS40"/>
<organism evidence="1 2">
    <name type="scientific">Clostridium puniceum</name>
    <dbReference type="NCBI Taxonomy" id="29367"/>
    <lineage>
        <taxon>Bacteria</taxon>
        <taxon>Bacillati</taxon>
        <taxon>Bacillota</taxon>
        <taxon>Clostridia</taxon>
        <taxon>Eubacteriales</taxon>
        <taxon>Clostridiaceae</taxon>
        <taxon>Clostridium</taxon>
    </lineage>
</organism>
<evidence type="ECO:0000313" key="1">
    <source>
        <dbReference type="EMBL" id="OOM80600.1"/>
    </source>
</evidence>
<dbReference type="Proteomes" id="UP000190890">
    <property type="component" value="Unassembled WGS sequence"/>
</dbReference>
<sequence>MNIEVYNKINKKNIKKARQKLVDKKEKQNFRALINMHKIKNEKYYDVYAIAVKISRGESVSSDELKYIREHAPGILEDARKEFRENLEKEKNE</sequence>
<reference evidence="1 2" key="1">
    <citation type="submission" date="2016-05" db="EMBL/GenBank/DDBJ databases">
        <title>Microbial solvent formation.</title>
        <authorList>
            <person name="Poehlein A."/>
            <person name="Montoya Solano J.D."/>
            <person name="Flitsch S."/>
            <person name="Krabben P."/>
            <person name="Duerre P."/>
            <person name="Daniel R."/>
        </authorList>
    </citation>
    <scope>NUCLEOTIDE SEQUENCE [LARGE SCALE GENOMIC DNA]</scope>
    <source>
        <strain evidence="1 2">DSM 2619</strain>
    </source>
</reference>
<name>A0A1S8TS40_9CLOT</name>
<dbReference type="RefSeq" id="WP_077846475.1">
    <property type="nucleotide sequence ID" value="NZ_LZZM01000080.1"/>
</dbReference>
<accession>A0A1S8TS40</accession>
<proteinExistence type="predicted"/>
<gene>
    <name evidence="1" type="ORF">CLPUN_12660</name>
</gene>
<evidence type="ECO:0000313" key="2">
    <source>
        <dbReference type="Proteomes" id="UP000190890"/>
    </source>
</evidence>
<protein>
    <submittedName>
        <fullName evidence="1">Uncharacterized protein</fullName>
    </submittedName>
</protein>
<comment type="caution">
    <text evidence="1">The sequence shown here is derived from an EMBL/GenBank/DDBJ whole genome shotgun (WGS) entry which is preliminary data.</text>
</comment>